<keyword evidence="2" id="KW-0943">RNA-mediated gene silencing</keyword>
<comment type="subcellular location">
    <subcellularLocation>
        <location evidence="2">Cytoplasm</location>
    </subcellularLocation>
    <subcellularLocation>
        <location evidence="2">Nucleus</location>
    </subcellularLocation>
</comment>
<dbReference type="GO" id="GO:0005737">
    <property type="term" value="C:cytoplasm"/>
    <property type="evidence" value="ECO:0007669"/>
    <property type="project" value="UniProtKB-SubCell"/>
</dbReference>
<dbReference type="SUPFAM" id="SSF48452">
    <property type="entry name" value="TPR-like"/>
    <property type="match status" value="1"/>
</dbReference>
<evidence type="ECO:0000313" key="4">
    <source>
        <dbReference type="EMBL" id="OWA53980.1"/>
    </source>
</evidence>
<keyword evidence="2" id="KW-0805">Transcription regulation</keyword>
<dbReference type="GO" id="GO:0005634">
    <property type="term" value="C:nucleus"/>
    <property type="evidence" value="ECO:0007669"/>
    <property type="project" value="UniProtKB-SubCell"/>
</dbReference>
<comment type="function">
    <text evidence="2">Component of the CCR4-NOT complex which is one of the major cellular mRNA deadenylases and is linked to various cellular processes including bulk mRNA degradation, miRNA-mediated repression, translational repression during translational initiation and general transcription regulation.</text>
</comment>
<dbReference type="GO" id="GO:0017148">
    <property type="term" value="P:negative regulation of translation"/>
    <property type="evidence" value="ECO:0007669"/>
    <property type="project" value="TreeGrafter"/>
</dbReference>
<keyword evidence="2" id="KW-0810">Translation regulation</keyword>
<dbReference type="EMBL" id="MTYJ01000361">
    <property type="protein sequence ID" value="OWA53980.1"/>
    <property type="molecule type" value="Genomic_DNA"/>
</dbReference>
<dbReference type="PANTHER" id="PTHR12979:SF5">
    <property type="entry name" value="CCR4-NOT TRANSCRIPTION COMPLEX SUBUNIT 10"/>
    <property type="match status" value="1"/>
</dbReference>
<evidence type="ECO:0000313" key="5">
    <source>
        <dbReference type="Proteomes" id="UP000192578"/>
    </source>
</evidence>
<evidence type="ECO:0000256" key="2">
    <source>
        <dbReference type="RuleBase" id="RU367083"/>
    </source>
</evidence>
<feature type="compositionally biased region" description="Polar residues" evidence="3">
    <location>
        <begin position="617"/>
        <end position="627"/>
    </location>
</feature>
<protein>
    <recommendedName>
        <fullName evidence="2">CCR4-NOT transcription complex subunit 10</fullName>
    </recommendedName>
</protein>
<dbReference type="InterPro" id="IPR039740">
    <property type="entry name" value="CNOT10"/>
</dbReference>
<name>A0A9X6NHI8_HYPEX</name>
<dbReference type="GO" id="GO:0030014">
    <property type="term" value="C:CCR4-NOT complex"/>
    <property type="evidence" value="ECO:0007669"/>
    <property type="project" value="UniProtKB-UniRule"/>
</dbReference>
<accession>A0A9X6NHI8</accession>
<reference evidence="5" key="1">
    <citation type="submission" date="2017-01" db="EMBL/GenBank/DDBJ databases">
        <title>Comparative genomics of anhydrobiosis in the tardigrade Hypsibius dujardini.</title>
        <authorList>
            <person name="Yoshida Y."/>
            <person name="Koutsovoulos G."/>
            <person name="Laetsch D."/>
            <person name="Stevens L."/>
            <person name="Kumar S."/>
            <person name="Horikawa D."/>
            <person name="Ishino K."/>
            <person name="Komine S."/>
            <person name="Tomita M."/>
            <person name="Blaxter M."/>
            <person name="Arakawa K."/>
        </authorList>
    </citation>
    <scope>NUCLEOTIDE SEQUENCE [LARGE SCALE GENOMIC DNA]</scope>
    <source>
        <strain evidence="5">Z151</strain>
    </source>
</reference>
<dbReference type="GO" id="GO:0006402">
    <property type="term" value="P:mRNA catabolic process"/>
    <property type="evidence" value="ECO:0007669"/>
    <property type="project" value="TreeGrafter"/>
</dbReference>
<dbReference type="GO" id="GO:0031047">
    <property type="term" value="P:regulatory ncRNA-mediated gene silencing"/>
    <property type="evidence" value="ECO:0007669"/>
    <property type="project" value="UniProtKB-UniRule"/>
</dbReference>
<proteinExistence type="inferred from homology"/>
<sequence>MEQQQHAQDRRPQQRVVYNDQDVQTFRRCLASYMSGDYSTALAEIRTLRTGRYAEIVHLQLNELIIKFYHQRCVNADEFVADLNDAMTKAYGMNFEKSRVRDLTQVTHLYNYALIQFYLMRYSQALSVMKTVEKYFDTLEDALVRDCSFLLIELYLVQHKIPEALAVITYLEEEFDEQTGLRIHLPEDLRLEALLFDENSQLFRPLPGFRGKLQLYKVKVVNRLRVLGVGKKGLVKESKGLLTTHGVMNLQPVYLKSQAEYNISNYGKAIKLLNHIPPSNASPTLAGGDCLPVLHYNNLACAHSAMGKATIATVYFNKAMEENTKVMAALPIPPTQNGLADYNQVPLQSVGASRCPELMYNLGTQLLLAGQPVQAFTLLVEASHIYHQNPRLWLRLAECCIAKHKNDVIDPLHRRKPTRYMIKGFVGSGKFRKMLLSPVLLPYQKQLSQRKVPPTTELKKDPSEPSLTIEFARMCLINALAAVNRHLSRGLGTQEKFLEDMYSIAPSGISTKQEMLNLKAYILINLAFVSNAMWDYLGGIDYARQAEAFPEVPGVIRFLISAYASEGLMRINRLADAGYYLSVSYIQNVFRQMNADLDKEGQVNMLHPSQTAAALNSAGASTFPPGTSSSRSSEDLSNNGSDEQLNLYDRPGAVIKSLLHVPNDYLRRRPLFARNLLGYNHAVWLAMNGDLDASYAIGEKLRSSETNADSITRARATQLCIYIRFRQGRGVEATKLITNECPEWKDRLTKDFDVDEVKLRQLRETQGIPWPLD</sequence>
<comment type="caution">
    <text evidence="4">The sequence shown here is derived from an EMBL/GenBank/DDBJ whole genome shotgun (WGS) entry which is preliminary data.</text>
</comment>
<evidence type="ECO:0000256" key="3">
    <source>
        <dbReference type="SAM" id="MobiDB-lite"/>
    </source>
</evidence>
<dbReference type="Gene3D" id="1.25.40.10">
    <property type="entry name" value="Tetratricopeptide repeat domain"/>
    <property type="match status" value="1"/>
</dbReference>
<dbReference type="PANTHER" id="PTHR12979">
    <property type="entry name" value="CCR4-NOT TRANSCRIPTION COMPLEX SUBUNIT 10"/>
    <property type="match status" value="1"/>
</dbReference>
<evidence type="ECO:0000256" key="1">
    <source>
        <dbReference type="ARBA" id="ARBA00010080"/>
    </source>
</evidence>
<feature type="compositionally biased region" description="Low complexity" evidence="3">
    <location>
        <begin position="628"/>
        <end position="641"/>
    </location>
</feature>
<comment type="similarity">
    <text evidence="1 2">Belongs to the CNOT10 family.</text>
</comment>
<dbReference type="Proteomes" id="UP000192578">
    <property type="component" value="Unassembled WGS sequence"/>
</dbReference>
<feature type="region of interest" description="Disordered" evidence="3">
    <location>
        <begin position="617"/>
        <end position="645"/>
    </location>
</feature>
<dbReference type="OrthoDB" id="25157at2759"/>
<organism evidence="4 5">
    <name type="scientific">Hypsibius exemplaris</name>
    <name type="common">Freshwater tardigrade</name>
    <dbReference type="NCBI Taxonomy" id="2072580"/>
    <lineage>
        <taxon>Eukaryota</taxon>
        <taxon>Metazoa</taxon>
        <taxon>Ecdysozoa</taxon>
        <taxon>Tardigrada</taxon>
        <taxon>Eutardigrada</taxon>
        <taxon>Parachela</taxon>
        <taxon>Hypsibioidea</taxon>
        <taxon>Hypsibiidae</taxon>
        <taxon>Hypsibius</taxon>
    </lineage>
</organism>
<gene>
    <name evidence="4" type="ORF">BV898_18403</name>
</gene>
<keyword evidence="2" id="KW-0539">Nucleus</keyword>
<keyword evidence="2" id="KW-0804">Transcription</keyword>
<keyword evidence="5" id="KW-1185">Reference proteome</keyword>
<dbReference type="AlphaFoldDB" id="A0A9X6NHI8"/>
<keyword evidence="2" id="KW-0963">Cytoplasm</keyword>
<dbReference type="InterPro" id="IPR011990">
    <property type="entry name" value="TPR-like_helical_dom_sf"/>
</dbReference>